<sequence length="581" mass="63631">MSITLQPWKLQLLSIPKTYPQSIDGCTHAIVKNIFFPQSRETLFSFTQNALELNIVANVEVIASDFLPLNLEGMKVSEDVFCAFMVDDPDGIDNSGRRINELSALLSRNGISIFYLSTRITDLILVKEKRLKLVLPTIRSIFSLSVDSDCDLSSSTRGEEYSDQGSFPGSSFTSMNSFLHTPSSPSSARIQSIHYQGGSSFSASQFQYHQQQQQQQQSPSSAFFGSSFGNSFTKPSTGISIPFGRRPSGNYGRFASTSSMAIGAGGPPGRYRTRQQSDSDSSSIDGLGRYHNSGTMSTSHSQSQLFHRSQHHRQNSIAESSFGEGIGRFFPKKHAQGSSFDSMDSMGHATALVGEMPAPINSDNSLHLTFSELNRRAAGAGGPDSAGSSTSFHPLTPSNSSFPAFGSMPSFMGLMQETLEEQEERESNIKEKIRRSCPRSVIDDKLMLAGLAPEYQAEWAVTLIKVLFYPDQLPGFSSNSKSRFISFTTTDEGTSLIADQEVLGHFEDYMLNKSSSETMLRCIQVDLSTFGLDTYGLVYSMSNPLVDHGVNLLCLSTFRTANVLVQDSDLEKSLKILSLSG</sequence>
<organism evidence="3 4">
    <name type="scientific">Linnemannia elongata AG-77</name>
    <dbReference type="NCBI Taxonomy" id="1314771"/>
    <lineage>
        <taxon>Eukaryota</taxon>
        <taxon>Fungi</taxon>
        <taxon>Fungi incertae sedis</taxon>
        <taxon>Mucoromycota</taxon>
        <taxon>Mortierellomycotina</taxon>
        <taxon>Mortierellomycetes</taxon>
        <taxon>Mortierellales</taxon>
        <taxon>Mortierellaceae</taxon>
        <taxon>Linnemannia</taxon>
    </lineage>
</organism>
<dbReference type="Pfam" id="PF13840">
    <property type="entry name" value="ACT_7"/>
    <property type="match status" value="2"/>
</dbReference>
<dbReference type="Proteomes" id="UP000078512">
    <property type="component" value="Unassembled WGS sequence"/>
</dbReference>
<evidence type="ECO:0000313" key="4">
    <source>
        <dbReference type="Proteomes" id="UP000078512"/>
    </source>
</evidence>
<name>A0A197JI45_9FUNG</name>
<protein>
    <recommendedName>
        <fullName evidence="2">CASTOR ACT domain-containing protein</fullName>
    </recommendedName>
</protein>
<dbReference type="AlphaFoldDB" id="A0A197JI45"/>
<accession>A0A197JI45</accession>
<gene>
    <name evidence="3" type="ORF">K457DRAFT_158972</name>
</gene>
<dbReference type="InterPro" id="IPR051719">
    <property type="entry name" value="CASTOR_mTORC1"/>
</dbReference>
<evidence type="ECO:0000256" key="1">
    <source>
        <dbReference type="SAM" id="MobiDB-lite"/>
    </source>
</evidence>
<dbReference type="Gene3D" id="3.30.2130.10">
    <property type="entry name" value="VC0802-like"/>
    <property type="match status" value="2"/>
</dbReference>
<feature type="region of interest" description="Disordered" evidence="1">
    <location>
        <begin position="250"/>
        <end position="315"/>
    </location>
</feature>
<feature type="region of interest" description="Disordered" evidence="1">
    <location>
        <begin position="204"/>
        <end position="225"/>
    </location>
</feature>
<dbReference type="PANTHER" id="PTHR31131:SF6">
    <property type="entry name" value="CASTOR ACT DOMAIN-CONTAINING PROTEIN"/>
    <property type="match status" value="1"/>
</dbReference>
<feature type="domain" description="CASTOR ACT" evidence="2">
    <location>
        <begin position="516"/>
        <end position="577"/>
    </location>
</feature>
<reference evidence="3 4" key="1">
    <citation type="submission" date="2016-05" db="EMBL/GenBank/DDBJ databases">
        <title>Genome sequencing reveals origins of a unique bacterial endosymbiosis in the earliest lineages of terrestrial Fungi.</title>
        <authorList>
            <consortium name="DOE Joint Genome Institute"/>
            <person name="Uehling J."/>
            <person name="Gryganskyi A."/>
            <person name="Hameed K."/>
            <person name="Tschaplinski T."/>
            <person name="Misztal P."/>
            <person name="Wu S."/>
            <person name="Desiro A."/>
            <person name="Vande Pol N."/>
            <person name="Du Z.-Y."/>
            <person name="Zienkiewicz A."/>
            <person name="Zienkiewicz K."/>
            <person name="Morin E."/>
            <person name="Tisserant E."/>
            <person name="Splivallo R."/>
            <person name="Hainaut M."/>
            <person name="Henrissat B."/>
            <person name="Ohm R."/>
            <person name="Kuo A."/>
            <person name="Yan J."/>
            <person name="Lipzen A."/>
            <person name="Nolan M."/>
            <person name="Labutti K."/>
            <person name="Barry K."/>
            <person name="Goldstein A."/>
            <person name="Labbe J."/>
            <person name="Schadt C."/>
            <person name="Tuskan G."/>
            <person name="Grigoriev I."/>
            <person name="Martin F."/>
            <person name="Vilgalys R."/>
            <person name="Bonito G."/>
        </authorList>
    </citation>
    <scope>NUCLEOTIDE SEQUENCE [LARGE SCALE GENOMIC DNA]</scope>
    <source>
        <strain evidence="3 4">AG-77</strain>
    </source>
</reference>
<dbReference type="PANTHER" id="PTHR31131">
    <property type="entry name" value="CHROMOSOME 1, WHOLE GENOME SHOTGUN SEQUENCE"/>
    <property type="match status" value="1"/>
</dbReference>
<dbReference type="InterPro" id="IPR027795">
    <property type="entry name" value="CASTOR_ACT_dom"/>
</dbReference>
<dbReference type="GO" id="GO:0006520">
    <property type="term" value="P:amino acid metabolic process"/>
    <property type="evidence" value="ECO:0007669"/>
    <property type="project" value="UniProtKB-ARBA"/>
</dbReference>
<dbReference type="EMBL" id="KV442102">
    <property type="protein sequence ID" value="OAQ24054.1"/>
    <property type="molecule type" value="Genomic_DNA"/>
</dbReference>
<evidence type="ECO:0000313" key="3">
    <source>
        <dbReference type="EMBL" id="OAQ24054.1"/>
    </source>
</evidence>
<feature type="domain" description="CASTOR ACT" evidence="2">
    <location>
        <begin position="77"/>
        <end position="138"/>
    </location>
</feature>
<keyword evidence="4" id="KW-1185">Reference proteome</keyword>
<dbReference type="InterPro" id="IPR045865">
    <property type="entry name" value="ACT-like_dom_sf"/>
</dbReference>
<feature type="compositionally biased region" description="Polar residues" evidence="1">
    <location>
        <begin position="292"/>
        <end position="307"/>
    </location>
</feature>
<dbReference type="OrthoDB" id="58529at2759"/>
<dbReference type="SUPFAM" id="SSF55021">
    <property type="entry name" value="ACT-like"/>
    <property type="match status" value="2"/>
</dbReference>
<evidence type="ECO:0000259" key="2">
    <source>
        <dbReference type="Pfam" id="PF13840"/>
    </source>
</evidence>
<dbReference type="GO" id="GO:0046394">
    <property type="term" value="P:carboxylic acid biosynthetic process"/>
    <property type="evidence" value="ECO:0007669"/>
    <property type="project" value="UniProtKB-ARBA"/>
</dbReference>
<proteinExistence type="predicted"/>